<dbReference type="CDD" id="cd07995">
    <property type="entry name" value="TPK"/>
    <property type="match status" value="1"/>
</dbReference>
<evidence type="ECO:0000256" key="1">
    <source>
        <dbReference type="ARBA" id="ARBA00022679"/>
    </source>
</evidence>
<evidence type="ECO:0000313" key="8">
    <source>
        <dbReference type="EMBL" id="MDY3513029.1"/>
    </source>
</evidence>
<dbReference type="GO" id="GO:0006772">
    <property type="term" value="P:thiamine metabolic process"/>
    <property type="evidence" value="ECO:0007669"/>
    <property type="project" value="UniProtKB-UniRule"/>
</dbReference>
<dbReference type="SUPFAM" id="SSF63862">
    <property type="entry name" value="Thiamin pyrophosphokinase, substrate-binding domain"/>
    <property type="match status" value="1"/>
</dbReference>
<keyword evidence="1 8" id="KW-0808">Transferase</keyword>
<evidence type="ECO:0000313" key="7">
    <source>
        <dbReference type="EMBL" id="AQY22552.1"/>
    </source>
</evidence>
<dbReference type="EC" id="2.7.6.2" evidence="5"/>
<dbReference type="EMBL" id="JAQZHK010000005">
    <property type="protein sequence ID" value="MDY3513029.1"/>
    <property type="molecule type" value="Genomic_DNA"/>
</dbReference>
<dbReference type="InterPro" id="IPR007373">
    <property type="entry name" value="Thiamin_PyroPKinase_B1-bd"/>
</dbReference>
<dbReference type="InterPro" id="IPR036759">
    <property type="entry name" value="TPK_catalytic_sf"/>
</dbReference>
<dbReference type="RefSeq" id="WP_064969861.1">
    <property type="nucleotide sequence ID" value="NZ_CP011859.1"/>
</dbReference>
<dbReference type="Proteomes" id="UP000189883">
    <property type="component" value="Chromosome"/>
</dbReference>
<dbReference type="InterPro" id="IPR036371">
    <property type="entry name" value="TPK_B1-bd_sf"/>
</dbReference>
<evidence type="ECO:0000256" key="3">
    <source>
        <dbReference type="ARBA" id="ARBA00022777"/>
    </source>
</evidence>
<organism evidence="7 9">
    <name type="scientific">Riemerella anatipestifer</name>
    <name type="common">Moraxella anatipestifer</name>
    <dbReference type="NCBI Taxonomy" id="34085"/>
    <lineage>
        <taxon>Bacteria</taxon>
        <taxon>Pseudomonadati</taxon>
        <taxon>Bacteroidota</taxon>
        <taxon>Flavobacteriia</taxon>
        <taxon>Flavobacteriales</taxon>
        <taxon>Weeksellaceae</taxon>
        <taxon>Riemerella</taxon>
    </lineage>
</organism>
<reference evidence="7 9" key="1">
    <citation type="submission" date="2015-06" db="EMBL/GenBank/DDBJ databases">
        <title>R. anatipestifer strain HXb2 is the most virulent strain so far, and the genome sequence would help us uncover the pathogenesis.</title>
        <authorList>
            <person name="Hu Q."/>
            <person name="Qi J."/>
            <person name="Bo H."/>
            <person name="Liu G."/>
            <person name="Tao M."/>
            <person name="Ding Y."/>
            <person name="Xue Y."/>
        </authorList>
    </citation>
    <scope>NUCLEOTIDE SEQUENCE [LARGE SCALE GENOMIC DNA]</scope>
    <source>
        <strain evidence="7 9">HXb2</strain>
    </source>
</reference>
<sequence>MAKEPQKAILYINGEPPKQLPPYSEEVIWACTDGAWSYLKQKGVTAEQLAFISGDFDSVVSLEDLPSEKVISTPNQDFTDFYKALDLLKQKGITKVDVYGASGKEQDHFLGNLTVAYQFKEEIDITFYDDMATYFFISQQVELKEVKGKTVSLYPFPEAKSIVTKGLRWSLNKENLSITSRIGTRNIADEDTISISYTHGSLLVFLSKSRELNP</sequence>
<keyword evidence="2" id="KW-0547">Nucleotide-binding</keyword>
<dbReference type="AlphaFoldDB" id="A0A1A5HKH9"/>
<dbReference type="Proteomes" id="UP001284033">
    <property type="component" value="Unassembled WGS sequence"/>
</dbReference>
<dbReference type="InterPro" id="IPR006282">
    <property type="entry name" value="Thi_PPkinase"/>
</dbReference>
<dbReference type="OrthoDB" id="1132102at2"/>
<reference evidence="8" key="2">
    <citation type="submission" date="2023-01" db="EMBL/GenBank/DDBJ databases">
        <title>Genome-based studies on antimicrobial resistance profiles of Riemerella anatipestifer in China, 1994 to 2021.</title>
        <authorList>
            <person name="Yang Z."/>
            <person name="Zhu D."/>
        </authorList>
    </citation>
    <scope>NUCLEOTIDE SEQUENCE</scope>
    <source>
        <strain evidence="8">RCAD1218</strain>
    </source>
</reference>
<dbReference type="GO" id="GO:0009229">
    <property type="term" value="P:thiamine diphosphate biosynthetic process"/>
    <property type="evidence" value="ECO:0007669"/>
    <property type="project" value="InterPro"/>
</dbReference>
<dbReference type="Pfam" id="PF04263">
    <property type="entry name" value="TPK_catalytic"/>
    <property type="match status" value="1"/>
</dbReference>
<dbReference type="Gene3D" id="3.40.50.10240">
    <property type="entry name" value="Thiamin pyrophosphokinase, catalytic domain"/>
    <property type="match status" value="1"/>
</dbReference>
<name>A0A1A5HKH9_RIEAN</name>
<gene>
    <name evidence="7" type="primary">thiN</name>
    <name evidence="7" type="ORF">AB406_1608</name>
    <name evidence="8" type="ORF">PG303_07365</name>
</gene>
<protein>
    <recommendedName>
        <fullName evidence="5">Thiamine diphosphokinase</fullName>
        <ecNumber evidence="5">2.7.6.2</ecNumber>
    </recommendedName>
</protein>
<dbReference type="NCBIfam" id="TIGR01378">
    <property type="entry name" value="thi_PPkinase"/>
    <property type="match status" value="1"/>
</dbReference>
<evidence type="ECO:0000259" key="6">
    <source>
        <dbReference type="SMART" id="SM00983"/>
    </source>
</evidence>
<evidence type="ECO:0000313" key="9">
    <source>
        <dbReference type="Proteomes" id="UP000189883"/>
    </source>
</evidence>
<dbReference type="SUPFAM" id="SSF63999">
    <property type="entry name" value="Thiamin pyrophosphokinase, catalytic domain"/>
    <property type="match status" value="1"/>
</dbReference>
<dbReference type="SMART" id="SM00983">
    <property type="entry name" value="TPK_B1_binding"/>
    <property type="match status" value="1"/>
</dbReference>
<dbReference type="EMBL" id="CP011859">
    <property type="protein sequence ID" value="AQY22552.1"/>
    <property type="molecule type" value="Genomic_DNA"/>
</dbReference>
<dbReference type="GO" id="GO:0005524">
    <property type="term" value="F:ATP binding"/>
    <property type="evidence" value="ECO:0007669"/>
    <property type="project" value="UniProtKB-KW"/>
</dbReference>
<dbReference type="GO" id="GO:0030975">
    <property type="term" value="F:thiamine binding"/>
    <property type="evidence" value="ECO:0007669"/>
    <property type="project" value="InterPro"/>
</dbReference>
<dbReference type="PANTHER" id="PTHR41299">
    <property type="entry name" value="THIAMINE PYROPHOSPHOKINASE"/>
    <property type="match status" value="1"/>
</dbReference>
<dbReference type="PANTHER" id="PTHR41299:SF1">
    <property type="entry name" value="THIAMINE PYROPHOSPHOKINASE"/>
    <property type="match status" value="1"/>
</dbReference>
<keyword evidence="3 7" id="KW-0418">Kinase</keyword>
<proteinExistence type="predicted"/>
<dbReference type="GO" id="GO:0016301">
    <property type="term" value="F:kinase activity"/>
    <property type="evidence" value="ECO:0007669"/>
    <property type="project" value="UniProtKB-KW"/>
</dbReference>
<accession>A0A1A5HKH9</accession>
<feature type="domain" description="Thiamin pyrophosphokinase thiamin-binding" evidence="6">
    <location>
        <begin position="138"/>
        <end position="203"/>
    </location>
</feature>
<evidence type="ECO:0000256" key="5">
    <source>
        <dbReference type="NCBIfam" id="TIGR01378"/>
    </source>
</evidence>
<evidence type="ECO:0000256" key="4">
    <source>
        <dbReference type="ARBA" id="ARBA00022840"/>
    </source>
</evidence>
<dbReference type="InterPro" id="IPR053149">
    <property type="entry name" value="TPK"/>
</dbReference>
<dbReference type="GO" id="GO:0004788">
    <property type="term" value="F:thiamine diphosphokinase activity"/>
    <property type="evidence" value="ECO:0007669"/>
    <property type="project" value="UniProtKB-UniRule"/>
</dbReference>
<dbReference type="InterPro" id="IPR007371">
    <property type="entry name" value="TPK_catalytic"/>
</dbReference>
<keyword evidence="4" id="KW-0067">ATP-binding</keyword>
<evidence type="ECO:0000256" key="2">
    <source>
        <dbReference type="ARBA" id="ARBA00022741"/>
    </source>
</evidence>
<dbReference type="Pfam" id="PF04265">
    <property type="entry name" value="TPK_B1_binding"/>
    <property type="match status" value="1"/>
</dbReference>